<comment type="caution">
    <text evidence="8">The sequence shown here is derived from an EMBL/GenBank/DDBJ whole genome shotgun (WGS) entry which is preliminary data.</text>
</comment>
<evidence type="ECO:0000256" key="4">
    <source>
        <dbReference type="ARBA" id="ARBA00023098"/>
    </source>
</evidence>
<dbReference type="PROSITE" id="PS00455">
    <property type="entry name" value="AMP_BINDING"/>
    <property type="match status" value="1"/>
</dbReference>
<protein>
    <recommendedName>
        <fullName evidence="6">Acyl-CoA synthetase</fullName>
    </recommendedName>
</protein>
<evidence type="ECO:0000256" key="6">
    <source>
        <dbReference type="ARBA" id="ARBA00032875"/>
    </source>
</evidence>
<proteinExistence type="inferred from homology"/>
<dbReference type="InterPro" id="IPR000873">
    <property type="entry name" value="AMP-dep_synth/lig_dom"/>
</dbReference>
<evidence type="ECO:0000256" key="2">
    <source>
        <dbReference type="ARBA" id="ARBA00022598"/>
    </source>
</evidence>
<name>A0ABY2S2K7_9PSEU</name>
<keyword evidence="2 8" id="KW-0436">Ligase</keyword>
<dbReference type="PANTHER" id="PTHR43272:SF32">
    <property type="entry name" value="AMP-DEPENDENT SYNTHETASE_LIGASE DOMAIN-CONTAINING PROTEIN"/>
    <property type="match status" value="1"/>
</dbReference>
<dbReference type="Gene3D" id="3.40.50.12780">
    <property type="entry name" value="N-terminal domain of ligase-like"/>
    <property type="match status" value="1"/>
</dbReference>
<evidence type="ECO:0000313" key="8">
    <source>
        <dbReference type="EMBL" id="TKG68350.1"/>
    </source>
</evidence>
<keyword evidence="9" id="KW-1185">Reference proteome</keyword>
<feature type="domain" description="AMP-dependent synthetase/ligase" evidence="7">
    <location>
        <begin position="22"/>
        <end position="421"/>
    </location>
</feature>
<dbReference type="SUPFAM" id="SSF56801">
    <property type="entry name" value="Acetyl-CoA synthetase-like"/>
    <property type="match status" value="1"/>
</dbReference>
<dbReference type="RefSeq" id="WP_113645182.1">
    <property type="nucleotide sequence ID" value="NZ_SWMS01000012.1"/>
</dbReference>
<sequence>MDNATTSTNAPGLHASTLCEAFQRTVERLPDQPALRTPGDEVRLTWRQYARRVRRIAEALASLGVRRGDSVGIMLANRPEFHLIDTATLHLGAIPFSMYVTSAPEQIAYVLDNAACRVLFVESRFLPRVRGAATPWLEHMVVIDGDEGLTLERLEAGHARGFDLAAAARQIRPSDLATVIYTSGTTGPPKGVELTHANMMYAIRGCDSQVRLRVAGSAVSYLPHAHLADRLVAHYVPMATGAETTTVADPAQVMSALPGCRPSMFMAVPRVWEKLRAALLTGFAKEPHERAEAIDRAVRTGLEKVRAEQRGEAVPAEVLREWQRADETIFAGIRERIGLDRADWIISGAAPIPTDVVEFFYAIGVRVCEGWGMTETSALGAINRPDSIRIGTVGPPMPNTELRLDVDGEVLVRGPHVMRGYRHDAERTAEVLSSDGWLRTGDIGRLDDAGHLVIIDRKKDLIINAAGKNMSPANIEAALMNSSPLIGQACCIGDARPFNVALLVPDPDSAATVARSHGLCGTSLADLIGGGFLDEAIAAAVERANATLSRVEQVKRYRVLPVEWLPDGDELTPTSKLKRKSIAAKYADTIEELYADS</sequence>
<evidence type="ECO:0000256" key="1">
    <source>
        <dbReference type="ARBA" id="ARBA00006432"/>
    </source>
</evidence>
<dbReference type="Gene3D" id="3.30.300.30">
    <property type="match status" value="1"/>
</dbReference>
<organism evidence="8 9">
    <name type="scientific">Prauserella endophytica</name>
    <dbReference type="NCBI Taxonomy" id="1592324"/>
    <lineage>
        <taxon>Bacteria</taxon>
        <taxon>Bacillati</taxon>
        <taxon>Actinomycetota</taxon>
        <taxon>Actinomycetes</taxon>
        <taxon>Pseudonocardiales</taxon>
        <taxon>Pseudonocardiaceae</taxon>
        <taxon>Prauserella</taxon>
        <taxon>Prauserella coralliicola group</taxon>
    </lineage>
</organism>
<dbReference type="CDD" id="cd05907">
    <property type="entry name" value="VL_LC_FACS_like"/>
    <property type="match status" value="1"/>
</dbReference>
<gene>
    <name evidence="8" type="ORF">FCN18_21565</name>
</gene>
<evidence type="ECO:0000259" key="7">
    <source>
        <dbReference type="Pfam" id="PF00501"/>
    </source>
</evidence>
<dbReference type="InterPro" id="IPR042099">
    <property type="entry name" value="ANL_N_sf"/>
</dbReference>
<evidence type="ECO:0000256" key="5">
    <source>
        <dbReference type="ARBA" id="ARBA00024484"/>
    </source>
</evidence>
<evidence type="ECO:0000313" key="9">
    <source>
        <dbReference type="Proteomes" id="UP000309992"/>
    </source>
</evidence>
<reference evidence="8 9" key="1">
    <citation type="journal article" date="2015" name="Antonie Van Leeuwenhoek">
        <title>Prauserella endophytica sp. nov., an endophytic actinobacterium isolated from Tamarix taklamakanensis.</title>
        <authorList>
            <person name="Liu J.M."/>
            <person name="Habden X."/>
            <person name="Guo L."/>
            <person name="Tuo L."/>
            <person name="Jiang Z.K."/>
            <person name="Liu S.W."/>
            <person name="Liu X.F."/>
            <person name="Chen L."/>
            <person name="Li R.F."/>
            <person name="Zhang Y.Q."/>
            <person name="Sun C.H."/>
        </authorList>
    </citation>
    <scope>NUCLEOTIDE SEQUENCE [LARGE SCALE GENOMIC DNA]</scope>
    <source>
        <strain evidence="8 9">CGMCC 4.7182</strain>
    </source>
</reference>
<dbReference type="InterPro" id="IPR045851">
    <property type="entry name" value="AMP-bd_C_sf"/>
</dbReference>
<dbReference type="EMBL" id="SWMS01000012">
    <property type="protein sequence ID" value="TKG68350.1"/>
    <property type="molecule type" value="Genomic_DNA"/>
</dbReference>
<dbReference type="GO" id="GO:0016874">
    <property type="term" value="F:ligase activity"/>
    <property type="evidence" value="ECO:0007669"/>
    <property type="project" value="UniProtKB-KW"/>
</dbReference>
<dbReference type="PANTHER" id="PTHR43272">
    <property type="entry name" value="LONG-CHAIN-FATTY-ACID--COA LIGASE"/>
    <property type="match status" value="1"/>
</dbReference>
<comment type="catalytic activity">
    <reaction evidence="5">
        <text>a long-chain fatty acid + ATP + CoA = a long-chain fatty acyl-CoA + AMP + diphosphate</text>
        <dbReference type="Rhea" id="RHEA:15421"/>
        <dbReference type="ChEBI" id="CHEBI:30616"/>
        <dbReference type="ChEBI" id="CHEBI:33019"/>
        <dbReference type="ChEBI" id="CHEBI:57287"/>
        <dbReference type="ChEBI" id="CHEBI:57560"/>
        <dbReference type="ChEBI" id="CHEBI:83139"/>
        <dbReference type="ChEBI" id="CHEBI:456215"/>
        <dbReference type="EC" id="6.2.1.3"/>
    </reaction>
    <physiologicalReaction direction="left-to-right" evidence="5">
        <dbReference type="Rhea" id="RHEA:15422"/>
    </physiologicalReaction>
</comment>
<keyword evidence="3" id="KW-0276">Fatty acid metabolism</keyword>
<evidence type="ECO:0000256" key="3">
    <source>
        <dbReference type="ARBA" id="ARBA00022832"/>
    </source>
</evidence>
<dbReference type="Proteomes" id="UP000309992">
    <property type="component" value="Unassembled WGS sequence"/>
</dbReference>
<comment type="similarity">
    <text evidence="1">Belongs to the ATP-dependent AMP-binding enzyme family.</text>
</comment>
<dbReference type="Pfam" id="PF23562">
    <property type="entry name" value="AMP-binding_C_3"/>
    <property type="match status" value="1"/>
</dbReference>
<keyword evidence="4" id="KW-0443">Lipid metabolism</keyword>
<dbReference type="Pfam" id="PF00501">
    <property type="entry name" value="AMP-binding"/>
    <property type="match status" value="1"/>
</dbReference>
<accession>A0ABY2S2K7</accession>
<dbReference type="InterPro" id="IPR020845">
    <property type="entry name" value="AMP-binding_CS"/>
</dbReference>